<sequence>MMEWRLSSLYNRIRRTFRRPTEGVQSRNQLRRRGLQHGNSLERVSIREMLQDPGEWDAVIELRKQMAAMYLEELSQIKSRQKPKQHRKRHQENLNLTRTALLEQVLTSVEETGLLPNLATMSFPKEDLLTEKEWKVLQEIIRQVELMLPTTIRY</sequence>
<keyword evidence="2" id="KW-1185">Reference proteome</keyword>
<accession>A0AAE9KY37</accession>
<reference evidence="1" key="1">
    <citation type="journal article" date="2022" name="bioRxiv">
        <title>The characterization of multiple novel paramyxovirus species highlights the diverse nature of the subfamily Orthoparamyxovirinae.</title>
        <authorList>
            <person name="Vanmechelen B."/>
            <person name="Meurs S."/>
            <person name="Horemans M."/>
            <person name="Loosen A."/>
            <person name="Maes T.J."/>
            <person name="Laenen L."/>
            <person name="Vergote V."/>
            <person name="Koundouno F.R."/>
            <person name="Magassouba N."/>
            <person name="Konde M.K."/>
            <person name="Conde I.S."/>
            <person name="Carroll M.W."/>
            <person name="Maes P."/>
        </authorList>
    </citation>
    <scope>NUCLEOTIDE SEQUENCE</scope>
    <source>
        <strain evidence="1">GN/Meliandou/Pr/1/2018</strain>
    </source>
</reference>
<gene>
    <name evidence="1" type="primary">P/V/C</name>
</gene>
<dbReference type="Proteomes" id="UP001261953">
    <property type="component" value="Segment"/>
</dbReference>
<dbReference type="InterPro" id="IPR031812">
    <property type="entry name" value="C_Hendra"/>
</dbReference>
<evidence type="ECO:0000313" key="1">
    <source>
        <dbReference type="EMBL" id="UQM99596.1"/>
    </source>
</evidence>
<proteinExistence type="predicted"/>
<protein>
    <submittedName>
        <fullName evidence="1">Accessory protein</fullName>
    </submittedName>
</protein>
<dbReference type="Pfam" id="PF16821">
    <property type="entry name" value="C_Hendra"/>
    <property type="match status" value="1"/>
</dbReference>
<dbReference type="EMBL" id="OK623362">
    <property type="protein sequence ID" value="UQM99596.1"/>
    <property type="molecule type" value="Viral_cRNA"/>
</dbReference>
<evidence type="ECO:0000313" key="2">
    <source>
        <dbReference type="Proteomes" id="UP001261953"/>
    </source>
</evidence>
<organism evidence="1 2">
    <name type="scientific">Meliandou praomys virus</name>
    <dbReference type="NCBI Taxonomy" id="2940988"/>
    <lineage>
        <taxon>Viruses</taxon>
        <taxon>Riboviria</taxon>
        <taxon>Orthornavirae</taxon>
        <taxon>Negarnaviricota</taxon>
        <taxon>Haploviricotina</taxon>
        <taxon>Monjiviricetes</taxon>
        <taxon>Mononegavirales</taxon>
        <taxon>Paramyxoviridae</taxon>
        <taxon>Orthoparamyxovirinae</taxon>
        <taxon>Jeilongvirus</taxon>
        <taxon>Jeilongvirus praomysis</taxon>
    </lineage>
</organism>
<name>A0AAE9KY37_9MONO</name>